<feature type="chain" id="PRO_5045476400" description="DUF2330 domain-containing protein" evidence="2">
    <location>
        <begin position="24"/>
        <end position="279"/>
    </location>
</feature>
<feature type="signal peptide" evidence="2">
    <location>
        <begin position="1"/>
        <end position="23"/>
    </location>
</feature>
<evidence type="ECO:0000256" key="2">
    <source>
        <dbReference type="SAM" id="SignalP"/>
    </source>
</evidence>
<evidence type="ECO:0008006" key="5">
    <source>
        <dbReference type="Google" id="ProtNLM"/>
    </source>
</evidence>
<keyword evidence="1" id="KW-0472">Membrane</keyword>
<protein>
    <recommendedName>
        <fullName evidence="5">DUF2330 domain-containing protein</fullName>
    </recommendedName>
</protein>
<evidence type="ECO:0000256" key="1">
    <source>
        <dbReference type="SAM" id="Phobius"/>
    </source>
</evidence>
<dbReference type="EMBL" id="CP019454">
    <property type="protein sequence ID" value="AUW94945.1"/>
    <property type="molecule type" value="Genomic_DNA"/>
</dbReference>
<proteinExistence type="predicted"/>
<evidence type="ECO:0000313" key="4">
    <source>
        <dbReference type="Proteomes" id="UP000325292"/>
    </source>
</evidence>
<keyword evidence="1" id="KW-1133">Transmembrane helix</keyword>
<keyword evidence="1" id="KW-0812">Transmembrane</keyword>
<organism evidence="3 4">
    <name type="scientific">Sulfobacillus thermotolerans</name>
    <dbReference type="NCBI Taxonomy" id="338644"/>
    <lineage>
        <taxon>Bacteria</taxon>
        <taxon>Bacillati</taxon>
        <taxon>Bacillota</taxon>
        <taxon>Clostridia</taxon>
        <taxon>Eubacteriales</taxon>
        <taxon>Clostridiales Family XVII. Incertae Sedis</taxon>
        <taxon>Sulfobacillus</taxon>
    </lineage>
</organism>
<keyword evidence="4" id="KW-1185">Reference proteome</keyword>
<gene>
    <name evidence="3" type="ORF">BXT84_14095</name>
</gene>
<evidence type="ECO:0000313" key="3">
    <source>
        <dbReference type="EMBL" id="AUW94945.1"/>
    </source>
</evidence>
<reference evidence="3 4" key="1">
    <citation type="journal article" date="2019" name="Sci. Rep.">
        <title>Sulfobacillus thermotolerans: new insights into resistance and metabolic capacities of acidophilic chemolithotrophs.</title>
        <authorList>
            <person name="Panyushkina A.E."/>
            <person name="Babenko V.V."/>
            <person name="Nikitina A.S."/>
            <person name="Selezneva O.V."/>
            <person name="Tsaplina I.A."/>
            <person name="Letarova M.A."/>
            <person name="Kostryukova E.S."/>
            <person name="Letarov A.V."/>
        </authorList>
    </citation>
    <scope>NUCLEOTIDE SEQUENCE [LARGE SCALE GENOMIC DNA]</scope>
    <source>
        <strain evidence="3 4">Kr1</strain>
    </source>
</reference>
<name>A0ABN5H2G4_9FIRM</name>
<dbReference type="Proteomes" id="UP000325292">
    <property type="component" value="Chromosome"/>
</dbReference>
<keyword evidence="2" id="KW-0732">Signal</keyword>
<accession>A0ABN5H2G4</accession>
<feature type="transmembrane region" description="Helical" evidence="1">
    <location>
        <begin position="246"/>
        <end position="264"/>
    </location>
</feature>
<sequence length="279" mass="30902">MNKTLLSSLILSASLSFSATAQAANVSSIIPSESPLFATIVTTTPIKTLNQPILLNPTLVVRPNETVYITTIPEQKTNPRENLLSVWEKANSSATETLSPEPLGHGKWTVVSGFAHTVPFASILESNHIESMPSAQVAQTHFSVAVVGNDQSIPFHIPSTITSHDVLMIENFTMNNDQSFDTQQYLRAQEQGCTSIASPTIDPMCITPASGLVTKLVVSPSPRPNQPIVLTHLPTKQRNSTGWPLVWWWLIALLVLLIVVWWWVRRHRHHTHQNKDSEK</sequence>